<comment type="caution">
    <text evidence="4">The sequence shown here is derived from an EMBL/GenBank/DDBJ whole genome shotgun (WGS) entry which is preliminary data.</text>
</comment>
<evidence type="ECO:0000256" key="2">
    <source>
        <dbReference type="SAM" id="MobiDB-lite"/>
    </source>
</evidence>
<dbReference type="Gene3D" id="2.60.120.920">
    <property type="match status" value="1"/>
</dbReference>
<feature type="region of interest" description="Disordered" evidence="2">
    <location>
        <begin position="195"/>
        <end position="215"/>
    </location>
</feature>
<dbReference type="Pfam" id="PF00622">
    <property type="entry name" value="SPRY"/>
    <property type="match status" value="1"/>
</dbReference>
<organism evidence="4 5">
    <name type="scientific">Pleurodeles waltl</name>
    <name type="common">Iberian ribbed newt</name>
    <dbReference type="NCBI Taxonomy" id="8319"/>
    <lineage>
        <taxon>Eukaryota</taxon>
        <taxon>Metazoa</taxon>
        <taxon>Chordata</taxon>
        <taxon>Craniata</taxon>
        <taxon>Vertebrata</taxon>
        <taxon>Euteleostomi</taxon>
        <taxon>Amphibia</taxon>
        <taxon>Batrachia</taxon>
        <taxon>Caudata</taxon>
        <taxon>Salamandroidea</taxon>
        <taxon>Salamandridae</taxon>
        <taxon>Pleurodelinae</taxon>
        <taxon>Pleurodeles</taxon>
    </lineage>
</organism>
<evidence type="ECO:0000313" key="4">
    <source>
        <dbReference type="EMBL" id="KAJ1195308.1"/>
    </source>
</evidence>
<dbReference type="Proteomes" id="UP001066276">
    <property type="component" value="Chromosome 2_2"/>
</dbReference>
<evidence type="ECO:0000256" key="1">
    <source>
        <dbReference type="ARBA" id="ARBA00023054"/>
    </source>
</evidence>
<dbReference type="FunFam" id="2.60.120.920:FF:000004">
    <property type="entry name" value="Butyrophilin subfamily 1 member A1"/>
    <property type="match status" value="1"/>
</dbReference>
<dbReference type="CDD" id="cd12888">
    <property type="entry name" value="SPRY_PRY_TRIM7_like"/>
    <property type="match status" value="1"/>
</dbReference>
<evidence type="ECO:0000313" key="5">
    <source>
        <dbReference type="Proteomes" id="UP001066276"/>
    </source>
</evidence>
<name>A0AAV7V5J9_PLEWA</name>
<dbReference type="SMART" id="SM00589">
    <property type="entry name" value="PRY"/>
    <property type="match status" value="1"/>
</dbReference>
<feature type="region of interest" description="Disordered" evidence="2">
    <location>
        <begin position="111"/>
        <end position="137"/>
    </location>
</feature>
<dbReference type="InterPro" id="IPR001870">
    <property type="entry name" value="B30.2/SPRY"/>
</dbReference>
<feature type="domain" description="B30.2/SPRY" evidence="3">
    <location>
        <begin position="269"/>
        <end position="457"/>
    </location>
</feature>
<accession>A0AAV7V5J9</accession>
<dbReference type="SMART" id="SM00449">
    <property type="entry name" value="SPRY"/>
    <property type="match status" value="1"/>
</dbReference>
<reference evidence="4" key="1">
    <citation type="journal article" date="2022" name="bioRxiv">
        <title>Sequencing and chromosome-scale assembly of the giantPleurodeles waltlgenome.</title>
        <authorList>
            <person name="Brown T."/>
            <person name="Elewa A."/>
            <person name="Iarovenko S."/>
            <person name="Subramanian E."/>
            <person name="Araus A.J."/>
            <person name="Petzold A."/>
            <person name="Susuki M."/>
            <person name="Suzuki K.-i.T."/>
            <person name="Hayashi T."/>
            <person name="Toyoda A."/>
            <person name="Oliveira C."/>
            <person name="Osipova E."/>
            <person name="Leigh N.D."/>
            <person name="Simon A."/>
            <person name="Yun M.H."/>
        </authorList>
    </citation>
    <scope>NUCLEOTIDE SEQUENCE</scope>
    <source>
        <strain evidence="4">20211129_DDA</strain>
        <tissue evidence="4">Liver</tissue>
    </source>
</reference>
<dbReference type="PROSITE" id="PS50188">
    <property type="entry name" value="B302_SPRY"/>
    <property type="match status" value="1"/>
</dbReference>
<dbReference type="AlphaFoldDB" id="A0AAV7V5J9"/>
<dbReference type="InterPro" id="IPR006574">
    <property type="entry name" value="PRY"/>
</dbReference>
<evidence type="ECO:0000259" key="3">
    <source>
        <dbReference type="PROSITE" id="PS50188"/>
    </source>
</evidence>
<feature type="compositionally biased region" description="Basic and acidic residues" evidence="2">
    <location>
        <begin position="121"/>
        <end position="134"/>
    </location>
</feature>
<dbReference type="InterPro" id="IPR003879">
    <property type="entry name" value="Butyrophylin_SPRY"/>
</dbReference>
<dbReference type="SUPFAM" id="SSF49899">
    <property type="entry name" value="Concanavalin A-like lectins/glucanases"/>
    <property type="match status" value="1"/>
</dbReference>
<keyword evidence="1" id="KW-0175">Coiled coil</keyword>
<dbReference type="Pfam" id="PF13765">
    <property type="entry name" value="PRY"/>
    <property type="match status" value="1"/>
</dbReference>
<proteinExistence type="predicted"/>
<dbReference type="InterPro" id="IPR050143">
    <property type="entry name" value="TRIM/RBCC"/>
</dbReference>
<protein>
    <recommendedName>
        <fullName evidence="3">B30.2/SPRY domain-containing protein</fullName>
    </recommendedName>
</protein>
<dbReference type="PANTHER" id="PTHR24103">
    <property type="entry name" value="E3 UBIQUITIN-PROTEIN LIGASE TRIM"/>
    <property type="match status" value="1"/>
</dbReference>
<dbReference type="InterPro" id="IPR043136">
    <property type="entry name" value="B30.2/SPRY_sf"/>
</dbReference>
<dbReference type="InterPro" id="IPR003877">
    <property type="entry name" value="SPRY_dom"/>
</dbReference>
<dbReference type="PRINTS" id="PR01407">
    <property type="entry name" value="BUTYPHLNCDUF"/>
</dbReference>
<dbReference type="EMBL" id="JANPWB010000004">
    <property type="protein sequence ID" value="KAJ1195308.1"/>
    <property type="molecule type" value="Genomic_DNA"/>
</dbReference>
<gene>
    <name evidence="4" type="ORF">NDU88_004589</name>
</gene>
<dbReference type="InterPro" id="IPR013320">
    <property type="entry name" value="ConA-like_dom_sf"/>
</dbReference>
<sequence length="457" mass="52407">MTSFCNKTTNVDLDELRQRVCEKQMVQKHDYDSRKYVNDVQINVNDWVLIKKPYKVSKGTSKFSLPVKVIKVTKYSVLLEGKGWWNRNCVVPISSPQAEIFKHVYAGREDDTSSSSTFIEDPARKRTEDRRTGHENGSNYCQVENSCDDHESNSAPFPVADPVYTRRNRSAFGSARGAQESFWWCRWGTSRNSSSIGSPLQPGEKARLPASRAGQRHRWWNGRPDWCASVRAGVGLVKPQRQQEPICYWHRCKKVTFQGPESEMKKRKEKEVIKTLKAEEEMKKCKVMVTLDPDTAHPRLLLSEGGRHVRWTGTAQPLLVTPKRFTSSLCVPGIEGFTSGRHYWEVQLLQEGGGWTVGVATESVERKRGITWSPEGGVWAVRRGWDGRYRALTSTETPLSPRERPLKLGVYLDYEEGRLSMYNADSMELLYTFFQTPFTHRLFPIFCLWVGAELRLV</sequence>
<keyword evidence="5" id="KW-1185">Reference proteome</keyword>